<accession>A0A927GJS9</accession>
<organism evidence="2 3">
    <name type="scientific">Hymenobacter montanus</name>
    <dbReference type="NCBI Taxonomy" id="2771359"/>
    <lineage>
        <taxon>Bacteria</taxon>
        <taxon>Pseudomonadati</taxon>
        <taxon>Bacteroidota</taxon>
        <taxon>Cytophagia</taxon>
        <taxon>Cytophagales</taxon>
        <taxon>Hymenobacteraceae</taxon>
        <taxon>Hymenobacter</taxon>
    </lineage>
</organism>
<dbReference type="RefSeq" id="WP_191005274.1">
    <property type="nucleotide sequence ID" value="NZ_JACXAD010000011.1"/>
</dbReference>
<dbReference type="AlphaFoldDB" id="A0A927GJS9"/>
<evidence type="ECO:0000313" key="3">
    <source>
        <dbReference type="Proteomes" id="UP000612233"/>
    </source>
</evidence>
<keyword evidence="3" id="KW-1185">Reference proteome</keyword>
<feature type="region of interest" description="Disordered" evidence="1">
    <location>
        <begin position="82"/>
        <end position="129"/>
    </location>
</feature>
<reference evidence="2" key="1">
    <citation type="submission" date="2020-09" db="EMBL/GenBank/DDBJ databases">
        <authorList>
            <person name="Kim M.K."/>
        </authorList>
    </citation>
    <scope>NUCLEOTIDE SEQUENCE</scope>
    <source>
        <strain evidence="2">BT664</strain>
    </source>
</reference>
<sequence length="129" mass="13642">MIARISPAFPKLAAACFPVPGCMVRGYAKAAGYCVTLFPPQPWAGPAGYPGSGATCYEALAAAVQLFHESAHAYPDARLLAAAGSYSPPQPPQDFPGDDEPESTDDKEEEGGEAFYEPTPAWAPEEYDD</sequence>
<name>A0A927GJS9_9BACT</name>
<proteinExistence type="predicted"/>
<gene>
    <name evidence="2" type="ORF">IC235_11215</name>
</gene>
<evidence type="ECO:0000313" key="2">
    <source>
        <dbReference type="EMBL" id="MBD2768459.1"/>
    </source>
</evidence>
<comment type="caution">
    <text evidence="2">The sequence shown here is derived from an EMBL/GenBank/DDBJ whole genome shotgun (WGS) entry which is preliminary data.</text>
</comment>
<feature type="compositionally biased region" description="Acidic residues" evidence="1">
    <location>
        <begin position="96"/>
        <end position="112"/>
    </location>
</feature>
<dbReference type="Proteomes" id="UP000612233">
    <property type="component" value="Unassembled WGS sequence"/>
</dbReference>
<evidence type="ECO:0000256" key="1">
    <source>
        <dbReference type="SAM" id="MobiDB-lite"/>
    </source>
</evidence>
<protein>
    <submittedName>
        <fullName evidence="2">Uncharacterized protein</fullName>
    </submittedName>
</protein>
<dbReference type="EMBL" id="JACXAD010000011">
    <property type="protein sequence ID" value="MBD2768459.1"/>
    <property type="molecule type" value="Genomic_DNA"/>
</dbReference>